<dbReference type="Pfam" id="PF03692">
    <property type="entry name" value="CxxCxxCC"/>
    <property type="match status" value="1"/>
</dbReference>
<name>A0A6H1ZT82_9ZZZZ</name>
<sequence>MPNLKFNCEKCGSCCKAVGCELLTKNNLCSIYEDRPDICRVDTMYEAIGGGLDRQQFYKLQKEACVKLRLKERVTNK</sequence>
<proteinExistence type="predicted"/>
<protein>
    <submittedName>
        <fullName evidence="1">Putative zinc-or iron-chelating protein</fullName>
    </submittedName>
</protein>
<organism evidence="1">
    <name type="scientific">viral metagenome</name>
    <dbReference type="NCBI Taxonomy" id="1070528"/>
    <lineage>
        <taxon>unclassified sequences</taxon>
        <taxon>metagenomes</taxon>
        <taxon>organismal metagenomes</taxon>
    </lineage>
</organism>
<gene>
    <name evidence="1" type="ORF">TM448A01785_0011</name>
</gene>
<dbReference type="EMBL" id="MT144198">
    <property type="protein sequence ID" value="QJA50485.1"/>
    <property type="molecule type" value="Genomic_DNA"/>
</dbReference>
<dbReference type="InterPro" id="IPR005358">
    <property type="entry name" value="Puta_zinc/iron-chelating_dom"/>
</dbReference>
<dbReference type="AlphaFoldDB" id="A0A6H1ZT82"/>
<accession>A0A6H1ZT82</accession>
<reference evidence="1" key="1">
    <citation type="submission" date="2020-03" db="EMBL/GenBank/DDBJ databases">
        <title>The deep terrestrial virosphere.</title>
        <authorList>
            <person name="Holmfeldt K."/>
            <person name="Nilsson E."/>
            <person name="Simone D."/>
            <person name="Lopez-Fernandez M."/>
            <person name="Wu X."/>
            <person name="de Brujin I."/>
            <person name="Lundin D."/>
            <person name="Andersson A."/>
            <person name="Bertilsson S."/>
            <person name="Dopson M."/>
        </authorList>
    </citation>
    <scope>NUCLEOTIDE SEQUENCE</scope>
    <source>
        <strain evidence="1">TM448A01785</strain>
    </source>
</reference>
<evidence type="ECO:0000313" key="1">
    <source>
        <dbReference type="EMBL" id="QJA50485.1"/>
    </source>
</evidence>